<evidence type="ECO:0000313" key="3">
    <source>
        <dbReference type="EMBL" id="ESO94702.1"/>
    </source>
</evidence>
<dbReference type="PANTHER" id="PTHR14715">
    <property type="entry name" value="FAM124 DOMAIN-CONTAINING PROTEIN-RELATED"/>
    <property type="match status" value="1"/>
</dbReference>
<dbReference type="OrthoDB" id="10023686at2759"/>
<dbReference type="InterPro" id="IPR029068">
    <property type="entry name" value="Glyas_Bleomycin-R_OHBP_Dase"/>
</dbReference>
<dbReference type="KEGG" id="lgi:LOTGIDRAFT_175342"/>
<sequence length="595" mass="68212">MASISKNLSRPETRTGSVSITIYFGENTFPKTHITNRLEPMLFPFDPYTEVVHLNYTDYSVGNRVDSLEVADDELLTTPSIAIMLFAPERGPVNAEKLKRELLKPPWQLHHTVILQKKSVALRTVAQQDFYELSNELPLWSVCPTLMDQEYIRIQLFVKNYQKMVEFYRLLTNGEGTSRKPGFCFFQLNTPTGQKIQLSLQYCSSITPLQVRNAILSFRTREIAAMQSKCRLIKLSGNVYTTRDPDGNTIRLVDERPNPEDIMITKPHLTLFSERNHSDSQDSGLFSDCEKSPKYPDYPCAKSYVTRRGLKSDMRKSTSLKSIVKYTDESDFEDPWGGSQYNVSVNPEQKYKLLPIKTSIPKTQPNQGYSDVIHINPNKAAHVQKCRQCGYREDKLPVAFGKTGSVPQTCHNVDYQKTCARTADDMRDSDKRSSSGRYHILPEETYNDTFTRNALRSKSFDSASIRSFHKPKNRSVIQILSDKILSKEKKFQWTSLNSVVFDRSSITNRISEDIWYQNPKLFRILGPPEVTHRPVAGVVRKKKGSDHNYYSDGEMISKDSKVRKRKQFLRQAKLKPGDRDFQTENQIGSLVCISA</sequence>
<dbReference type="InterPro" id="IPR029380">
    <property type="entry name" value="FAM124"/>
</dbReference>
<evidence type="ECO:0000259" key="2">
    <source>
        <dbReference type="Pfam" id="PF15067"/>
    </source>
</evidence>
<comment type="similarity">
    <text evidence="1">Belongs to the FAM124 family.</text>
</comment>
<dbReference type="RefSeq" id="XP_009054608.1">
    <property type="nucleotide sequence ID" value="XM_009056360.1"/>
</dbReference>
<reference evidence="3 4" key="1">
    <citation type="journal article" date="2013" name="Nature">
        <title>Insights into bilaterian evolution from three spiralian genomes.</title>
        <authorList>
            <person name="Simakov O."/>
            <person name="Marletaz F."/>
            <person name="Cho S.J."/>
            <person name="Edsinger-Gonzales E."/>
            <person name="Havlak P."/>
            <person name="Hellsten U."/>
            <person name="Kuo D.H."/>
            <person name="Larsson T."/>
            <person name="Lv J."/>
            <person name="Arendt D."/>
            <person name="Savage R."/>
            <person name="Osoegawa K."/>
            <person name="de Jong P."/>
            <person name="Grimwood J."/>
            <person name="Chapman J.A."/>
            <person name="Shapiro H."/>
            <person name="Aerts A."/>
            <person name="Otillar R.P."/>
            <person name="Terry A.Y."/>
            <person name="Boore J.L."/>
            <person name="Grigoriev I.V."/>
            <person name="Lindberg D.R."/>
            <person name="Seaver E.C."/>
            <person name="Weisblat D.A."/>
            <person name="Putnam N.H."/>
            <person name="Rokhsar D.S."/>
        </authorList>
    </citation>
    <scope>NUCLEOTIDE SEQUENCE [LARGE SCALE GENOMIC DNA]</scope>
</reference>
<dbReference type="InterPro" id="IPR046365">
    <property type="entry name" value="FAM124_dom"/>
</dbReference>
<dbReference type="GeneID" id="20243142"/>
<name>V4ACX1_LOTGI</name>
<dbReference type="Proteomes" id="UP000030746">
    <property type="component" value="Unassembled WGS sequence"/>
</dbReference>
<organism evidence="3 4">
    <name type="scientific">Lottia gigantea</name>
    <name type="common">Giant owl limpet</name>
    <dbReference type="NCBI Taxonomy" id="225164"/>
    <lineage>
        <taxon>Eukaryota</taxon>
        <taxon>Metazoa</taxon>
        <taxon>Spiralia</taxon>
        <taxon>Lophotrochozoa</taxon>
        <taxon>Mollusca</taxon>
        <taxon>Gastropoda</taxon>
        <taxon>Patellogastropoda</taxon>
        <taxon>Lottioidea</taxon>
        <taxon>Lottiidae</taxon>
        <taxon>Lottia</taxon>
    </lineage>
</organism>
<gene>
    <name evidence="3" type="ORF">LOTGIDRAFT_175342</name>
</gene>
<accession>V4ACX1</accession>
<dbReference type="EMBL" id="KB201751">
    <property type="protein sequence ID" value="ESO94702.1"/>
    <property type="molecule type" value="Genomic_DNA"/>
</dbReference>
<protein>
    <recommendedName>
        <fullName evidence="2">FAM124 domain-containing protein</fullName>
    </recommendedName>
</protein>
<dbReference type="HOGENOM" id="CLU_458769_0_0_1"/>
<proteinExistence type="inferred from homology"/>
<evidence type="ECO:0000256" key="1">
    <source>
        <dbReference type="ARBA" id="ARBA00006440"/>
    </source>
</evidence>
<dbReference type="SUPFAM" id="SSF54593">
    <property type="entry name" value="Glyoxalase/Bleomycin resistance protein/Dihydroxybiphenyl dioxygenase"/>
    <property type="match status" value="1"/>
</dbReference>
<dbReference type="CDD" id="cd06587">
    <property type="entry name" value="VOC"/>
    <property type="match status" value="1"/>
</dbReference>
<evidence type="ECO:0000313" key="4">
    <source>
        <dbReference type="Proteomes" id="UP000030746"/>
    </source>
</evidence>
<feature type="domain" description="FAM124" evidence="2">
    <location>
        <begin position="66"/>
        <end position="251"/>
    </location>
</feature>
<dbReference type="AlphaFoldDB" id="V4ACX1"/>
<keyword evidence="4" id="KW-1185">Reference proteome</keyword>
<dbReference type="CTD" id="20243142"/>
<dbReference type="PANTHER" id="PTHR14715:SF6">
    <property type="entry name" value="FAM124 DOMAIN-CONTAINING PROTEIN"/>
    <property type="match status" value="1"/>
</dbReference>
<dbReference type="Pfam" id="PF15067">
    <property type="entry name" value="FAM124"/>
    <property type="match status" value="1"/>
</dbReference>